<dbReference type="InterPro" id="IPR003594">
    <property type="entry name" value="HATPase_dom"/>
</dbReference>
<evidence type="ECO:0000256" key="15">
    <source>
        <dbReference type="ARBA" id="ARBA00023012"/>
    </source>
</evidence>
<dbReference type="EMBL" id="JBHSUA010000021">
    <property type="protein sequence ID" value="MFC6397685.1"/>
    <property type="molecule type" value="Genomic_DNA"/>
</dbReference>
<evidence type="ECO:0000313" key="22">
    <source>
        <dbReference type="Proteomes" id="UP001596266"/>
    </source>
</evidence>
<comment type="catalytic activity">
    <reaction evidence="1">
        <text>ATP + protein L-histidine = ADP + protein N-phospho-L-histidine.</text>
        <dbReference type="EC" id="2.7.13.3"/>
    </reaction>
</comment>
<accession>A0ABW1X308</accession>
<comment type="cofactor">
    <cofactor evidence="2">
        <name>[4Fe-4S] cluster</name>
        <dbReference type="ChEBI" id="CHEBI:49883"/>
    </cofactor>
</comment>
<evidence type="ECO:0000256" key="16">
    <source>
        <dbReference type="ARBA" id="ARBA00023014"/>
    </source>
</evidence>
<dbReference type="InterPro" id="IPR036890">
    <property type="entry name" value="HATPase_C_sf"/>
</dbReference>
<feature type="transmembrane region" description="Helical" evidence="19">
    <location>
        <begin position="99"/>
        <end position="122"/>
    </location>
</feature>
<dbReference type="EC" id="2.7.13.3" evidence="4"/>
<dbReference type="PANTHER" id="PTHR24421:SF10">
    <property type="entry name" value="NITRATE_NITRITE SENSOR PROTEIN NARQ"/>
    <property type="match status" value="1"/>
</dbReference>
<sequence>MYAHPESAGALVRRAMHAAFVVLLGVGVVVSLSDDHRARVWASAAAVAIVYAGGIGWQASRPSRARDRRAGLVWITALVLVWTIACLSGQGFVWLAFPLFFLALFIVAAPWSLLLVAMMVVWCGALPLLRGGPWTLGALLGPALAALFAVGVHRVVAWLRADALTRASVQERERLASEVHDTIAQGLNAIVLLARQGSADVLPEIERTARENLAVARDIVRAGDEGSTVTDRVRAAAAAAGRQATAMGQPVQVECRVEGVERLLATERAQLLVLAASSLLSNVVRHAAASRCVVTLTHLPDEVTLDVADDGRGFDPATSTGFGLRALRRRVESAGGALSVESEPGAGTTVGLVLPQEAA</sequence>
<feature type="domain" description="Histidine kinase" evidence="20">
    <location>
        <begin position="272"/>
        <end position="358"/>
    </location>
</feature>
<keyword evidence="11" id="KW-0547">Nucleotide-binding</keyword>
<evidence type="ECO:0000256" key="8">
    <source>
        <dbReference type="ARBA" id="ARBA00022553"/>
    </source>
</evidence>
<evidence type="ECO:0000256" key="7">
    <source>
        <dbReference type="ARBA" id="ARBA00022490"/>
    </source>
</evidence>
<keyword evidence="8" id="KW-0597">Phosphoprotein</keyword>
<reference evidence="22" key="1">
    <citation type="journal article" date="2019" name="Int. J. Syst. Evol. Microbiol.">
        <title>The Global Catalogue of Microorganisms (GCM) 10K type strain sequencing project: providing services to taxonomists for standard genome sequencing and annotation.</title>
        <authorList>
            <consortium name="The Broad Institute Genomics Platform"/>
            <consortium name="The Broad Institute Genome Sequencing Center for Infectious Disease"/>
            <person name="Wu L."/>
            <person name="Ma J."/>
        </authorList>
    </citation>
    <scope>NUCLEOTIDE SEQUENCE [LARGE SCALE GENOMIC DNA]</scope>
    <source>
        <strain evidence="22">CGMCC 1.15277</strain>
    </source>
</reference>
<dbReference type="RefSeq" id="WP_343886153.1">
    <property type="nucleotide sequence ID" value="NZ_BAAAKI010000013.1"/>
</dbReference>
<dbReference type="PIRSF" id="PIRSF037434">
    <property type="entry name" value="STHK_ChrS"/>
    <property type="match status" value="1"/>
</dbReference>
<evidence type="ECO:0000256" key="10">
    <source>
        <dbReference type="ARBA" id="ARBA00022723"/>
    </source>
</evidence>
<evidence type="ECO:0000256" key="5">
    <source>
        <dbReference type="ARBA" id="ARBA00017322"/>
    </source>
</evidence>
<dbReference type="InterPro" id="IPR017205">
    <property type="entry name" value="Sig_transdc_His_kinase_ChrS"/>
</dbReference>
<keyword evidence="19" id="KW-0812">Transmembrane</keyword>
<dbReference type="InterPro" id="IPR050482">
    <property type="entry name" value="Sensor_HK_TwoCompSys"/>
</dbReference>
<keyword evidence="7" id="KW-0963">Cytoplasm</keyword>
<keyword evidence="14" id="KW-0408">Iron</keyword>
<evidence type="ECO:0000256" key="1">
    <source>
        <dbReference type="ARBA" id="ARBA00000085"/>
    </source>
</evidence>
<proteinExistence type="predicted"/>
<keyword evidence="10" id="KW-0479">Metal-binding</keyword>
<evidence type="ECO:0000256" key="9">
    <source>
        <dbReference type="ARBA" id="ARBA00022679"/>
    </source>
</evidence>
<name>A0ABW1X308_9ACTN</name>
<comment type="subcellular location">
    <subcellularLocation>
        <location evidence="3">Cytoplasm</location>
    </subcellularLocation>
</comment>
<evidence type="ECO:0000256" key="13">
    <source>
        <dbReference type="ARBA" id="ARBA00022840"/>
    </source>
</evidence>
<dbReference type="Pfam" id="PF02518">
    <property type="entry name" value="HATPase_c"/>
    <property type="match status" value="1"/>
</dbReference>
<evidence type="ECO:0000256" key="3">
    <source>
        <dbReference type="ARBA" id="ARBA00004496"/>
    </source>
</evidence>
<dbReference type="InterPro" id="IPR004358">
    <property type="entry name" value="Sig_transdc_His_kin-like_C"/>
</dbReference>
<evidence type="ECO:0000256" key="11">
    <source>
        <dbReference type="ARBA" id="ARBA00022741"/>
    </source>
</evidence>
<dbReference type="Pfam" id="PF07730">
    <property type="entry name" value="HisKA_3"/>
    <property type="match status" value="1"/>
</dbReference>
<dbReference type="Gene3D" id="1.20.5.1930">
    <property type="match status" value="1"/>
</dbReference>
<dbReference type="SMART" id="SM00387">
    <property type="entry name" value="HATPase_c"/>
    <property type="match status" value="1"/>
</dbReference>
<dbReference type="PRINTS" id="PR00344">
    <property type="entry name" value="BCTRLSENSOR"/>
</dbReference>
<dbReference type="CDD" id="cd16917">
    <property type="entry name" value="HATPase_UhpB-NarQ-NarX-like"/>
    <property type="match status" value="1"/>
</dbReference>
<evidence type="ECO:0000256" key="2">
    <source>
        <dbReference type="ARBA" id="ARBA00001966"/>
    </source>
</evidence>
<evidence type="ECO:0000256" key="12">
    <source>
        <dbReference type="ARBA" id="ARBA00022777"/>
    </source>
</evidence>
<evidence type="ECO:0000256" key="18">
    <source>
        <dbReference type="ARBA" id="ARBA00030800"/>
    </source>
</evidence>
<dbReference type="SUPFAM" id="SSF55874">
    <property type="entry name" value="ATPase domain of HSP90 chaperone/DNA topoisomerase II/histidine kinase"/>
    <property type="match status" value="1"/>
</dbReference>
<keyword evidence="13" id="KW-0067">ATP-binding</keyword>
<evidence type="ECO:0000256" key="17">
    <source>
        <dbReference type="ARBA" id="ARBA00024827"/>
    </source>
</evidence>
<dbReference type="PANTHER" id="PTHR24421">
    <property type="entry name" value="NITRATE/NITRITE SENSOR PROTEIN NARX-RELATED"/>
    <property type="match status" value="1"/>
</dbReference>
<feature type="transmembrane region" description="Helical" evidence="19">
    <location>
        <begin position="71"/>
        <end position="93"/>
    </location>
</feature>
<keyword evidence="9" id="KW-0808">Transferase</keyword>
<gene>
    <name evidence="21" type="ORF">ACFP57_11925</name>
</gene>
<keyword evidence="19" id="KW-1133">Transmembrane helix</keyword>
<keyword evidence="12 21" id="KW-0418">Kinase</keyword>
<keyword evidence="22" id="KW-1185">Reference proteome</keyword>
<evidence type="ECO:0000256" key="4">
    <source>
        <dbReference type="ARBA" id="ARBA00012438"/>
    </source>
</evidence>
<dbReference type="Gene3D" id="3.30.565.10">
    <property type="entry name" value="Histidine kinase-like ATPase, C-terminal domain"/>
    <property type="match status" value="1"/>
</dbReference>
<keyword evidence="6" id="KW-0004">4Fe-4S</keyword>
<dbReference type="PROSITE" id="PS50109">
    <property type="entry name" value="HIS_KIN"/>
    <property type="match status" value="1"/>
</dbReference>
<keyword evidence="15" id="KW-0902">Two-component regulatory system</keyword>
<dbReference type="InterPro" id="IPR005467">
    <property type="entry name" value="His_kinase_dom"/>
</dbReference>
<comment type="caution">
    <text evidence="21">The sequence shown here is derived from an EMBL/GenBank/DDBJ whole genome shotgun (WGS) entry which is preliminary data.</text>
</comment>
<keyword evidence="19" id="KW-0472">Membrane</keyword>
<evidence type="ECO:0000256" key="6">
    <source>
        <dbReference type="ARBA" id="ARBA00022485"/>
    </source>
</evidence>
<keyword evidence="16" id="KW-0411">Iron-sulfur</keyword>
<feature type="transmembrane region" description="Helical" evidence="19">
    <location>
        <begin position="12"/>
        <end position="32"/>
    </location>
</feature>
<evidence type="ECO:0000259" key="20">
    <source>
        <dbReference type="PROSITE" id="PS50109"/>
    </source>
</evidence>
<evidence type="ECO:0000256" key="19">
    <source>
        <dbReference type="SAM" id="Phobius"/>
    </source>
</evidence>
<evidence type="ECO:0000256" key="14">
    <source>
        <dbReference type="ARBA" id="ARBA00023004"/>
    </source>
</evidence>
<dbReference type="GO" id="GO:0016301">
    <property type="term" value="F:kinase activity"/>
    <property type="evidence" value="ECO:0007669"/>
    <property type="project" value="UniProtKB-KW"/>
</dbReference>
<evidence type="ECO:0000313" key="21">
    <source>
        <dbReference type="EMBL" id="MFC6397685.1"/>
    </source>
</evidence>
<feature type="transmembrane region" description="Helical" evidence="19">
    <location>
        <begin position="134"/>
        <end position="159"/>
    </location>
</feature>
<protein>
    <recommendedName>
        <fullName evidence="5">Oxygen sensor histidine kinase NreB</fullName>
        <ecNumber evidence="4">2.7.13.3</ecNumber>
    </recommendedName>
    <alternativeName>
        <fullName evidence="18">Nitrogen regulation protein B</fullName>
    </alternativeName>
</protein>
<comment type="function">
    <text evidence="17">Member of the two-component regulatory system NreB/NreC involved in the control of dissimilatory nitrate/nitrite reduction in response to oxygen. NreB functions as a direct oxygen sensor histidine kinase which is autophosphorylated, in the absence of oxygen, probably at the conserved histidine residue, and transfers its phosphate group probably to a conserved aspartate residue of NreC. NreB/NreC activates the expression of the nitrate (narGHJI) and nitrite (nir) reductase operons, as well as the putative nitrate transporter gene narT.</text>
</comment>
<organism evidence="21 22">
    <name type="scientific">Luteococcus sanguinis</name>
    <dbReference type="NCBI Taxonomy" id="174038"/>
    <lineage>
        <taxon>Bacteria</taxon>
        <taxon>Bacillati</taxon>
        <taxon>Actinomycetota</taxon>
        <taxon>Actinomycetes</taxon>
        <taxon>Propionibacteriales</taxon>
        <taxon>Propionibacteriaceae</taxon>
        <taxon>Luteococcus</taxon>
    </lineage>
</organism>
<dbReference type="InterPro" id="IPR011712">
    <property type="entry name" value="Sig_transdc_His_kin_sub3_dim/P"/>
</dbReference>
<feature type="transmembrane region" description="Helical" evidence="19">
    <location>
        <begin position="38"/>
        <end position="59"/>
    </location>
</feature>
<dbReference type="Proteomes" id="UP001596266">
    <property type="component" value="Unassembled WGS sequence"/>
</dbReference>